<feature type="signal peptide" evidence="1">
    <location>
        <begin position="1"/>
        <end position="23"/>
    </location>
</feature>
<evidence type="ECO:0008006" key="4">
    <source>
        <dbReference type="Google" id="ProtNLM"/>
    </source>
</evidence>
<protein>
    <recommendedName>
        <fullName evidence="4">Rap1a immunity protein domain-containing protein</fullName>
    </recommendedName>
</protein>
<evidence type="ECO:0000313" key="3">
    <source>
        <dbReference type="Proteomes" id="UP001231109"/>
    </source>
</evidence>
<feature type="chain" id="PRO_5047335611" description="Rap1a immunity protein domain-containing protein" evidence="1">
    <location>
        <begin position="24"/>
        <end position="117"/>
    </location>
</feature>
<evidence type="ECO:0000256" key="1">
    <source>
        <dbReference type="SAM" id="SignalP"/>
    </source>
</evidence>
<dbReference type="RefSeq" id="WP_305975610.1">
    <property type="nucleotide sequence ID" value="NZ_JAPJDZ010000022.1"/>
</dbReference>
<evidence type="ECO:0000313" key="2">
    <source>
        <dbReference type="EMBL" id="MDP5136290.1"/>
    </source>
</evidence>
<name>A0ABT9HZP2_9GAMM</name>
<gene>
    <name evidence="2" type="ORF">ORJ04_10050</name>
</gene>
<keyword evidence="3" id="KW-1185">Reference proteome</keyword>
<dbReference type="Proteomes" id="UP001231109">
    <property type="component" value="Unassembled WGS sequence"/>
</dbReference>
<reference evidence="2 3" key="1">
    <citation type="submission" date="2022-11" db="EMBL/GenBank/DDBJ databases">
        <title>Viruses from the air-sea interface of a natural surface slick.</title>
        <authorList>
            <person name="Rahlff J."/>
            <person name="Holmfeldt K."/>
        </authorList>
    </citation>
    <scope>NUCLEOTIDE SEQUENCE [LARGE SCALE GENOMIC DNA]</scope>
    <source>
        <strain evidence="2 3">SMS4</strain>
    </source>
</reference>
<organism evidence="2 3">
    <name type="scientific">Rheinheimera baltica</name>
    <dbReference type="NCBI Taxonomy" id="67576"/>
    <lineage>
        <taxon>Bacteria</taxon>
        <taxon>Pseudomonadati</taxon>
        <taxon>Pseudomonadota</taxon>
        <taxon>Gammaproteobacteria</taxon>
        <taxon>Chromatiales</taxon>
        <taxon>Chromatiaceae</taxon>
        <taxon>Rheinheimera</taxon>
    </lineage>
</organism>
<comment type="caution">
    <text evidence="2">The sequence shown here is derived from an EMBL/GenBank/DDBJ whole genome shotgun (WGS) entry which is preliminary data.</text>
</comment>
<accession>A0ABT9HZP2</accession>
<proteinExistence type="predicted"/>
<dbReference type="EMBL" id="JAPJDZ010000022">
    <property type="protein sequence ID" value="MDP5136290.1"/>
    <property type="molecule type" value="Genomic_DNA"/>
</dbReference>
<keyword evidence="1" id="KW-0732">Signal</keyword>
<sequence length="117" mass="13330">MNIRLIVAAAILLLPLYAPSASALTMKQFSDICHSSPEEYSDHPILQAYVGGALDLLATLDERTDYLEKVYCKDPKELFDVPTIIRFMVQRSEQYTKDNAMLVLVRYFEERGGCNHE</sequence>